<reference evidence="3" key="1">
    <citation type="journal article" date="2022" name="Int. J. Syst. Evol. Microbiol.">
        <title>Anaeromyxobacter oryzae sp. nov., Anaeromyxobacter diazotrophicus sp. nov. and Anaeromyxobacter paludicola sp. nov., isolated from paddy soils.</title>
        <authorList>
            <person name="Itoh H."/>
            <person name="Xu Z."/>
            <person name="Mise K."/>
            <person name="Masuda Y."/>
            <person name="Ushijima N."/>
            <person name="Hayakawa C."/>
            <person name="Shiratori Y."/>
            <person name="Senoo K."/>
        </authorList>
    </citation>
    <scope>NUCLEOTIDE SEQUENCE [LARGE SCALE GENOMIC DNA]</scope>
    <source>
        <strain evidence="3">Red232</strain>
    </source>
</reference>
<keyword evidence="1" id="KW-1133">Transmembrane helix</keyword>
<feature type="transmembrane region" description="Helical" evidence="1">
    <location>
        <begin position="14"/>
        <end position="34"/>
    </location>
</feature>
<proteinExistence type="predicted"/>
<organism evidence="2 3">
    <name type="scientific">Anaeromyxobacter oryzae</name>
    <dbReference type="NCBI Taxonomy" id="2918170"/>
    <lineage>
        <taxon>Bacteria</taxon>
        <taxon>Pseudomonadati</taxon>
        <taxon>Myxococcota</taxon>
        <taxon>Myxococcia</taxon>
        <taxon>Myxococcales</taxon>
        <taxon>Cystobacterineae</taxon>
        <taxon>Anaeromyxobacteraceae</taxon>
        <taxon>Anaeromyxobacter</taxon>
    </lineage>
</organism>
<feature type="transmembrane region" description="Helical" evidence="1">
    <location>
        <begin position="43"/>
        <end position="60"/>
    </location>
</feature>
<gene>
    <name evidence="2" type="ORF">AMOR_45100</name>
</gene>
<accession>A0ABN6MX19</accession>
<sequence>MPTPDPSESGVRRAAAQAGVVASALAVFTCGWLAMRAQEWPRILLYSVLAVGAAALASWFRRAAR</sequence>
<keyword evidence="1" id="KW-0472">Membrane</keyword>
<name>A0ABN6MX19_9BACT</name>
<protein>
    <submittedName>
        <fullName evidence="2">Uncharacterized protein</fullName>
    </submittedName>
</protein>
<dbReference type="EMBL" id="AP025591">
    <property type="protein sequence ID" value="BDG05514.1"/>
    <property type="molecule type" value="Genomic_DNA"/>
</dbReference>
<evidence type="ECO:0000313" key="2">
    <source>
        <dbReference type="EMBL" id="BDG05514.1"/>
    </source>
</evidence>
<evidence type="ECO:0000313" key="3">
    <source>
        <dbReference type="Proteomes" id="UP001162891"/>
    </source>
</evidence>
<dbReference type="RefSeq" id="WP_248354417.1">
    <property type="nucleotide sequence ID" value="NZ_AP025591.1"/>
</dbReference>
<evidence type="ECO:0000256" key="1">
    <source>
        <dbReference type="SAM" id="Phobius"/>
    </source>
</evidence>
<keyword evidence="3" id="KW-1185">Reference proteome</keyword>
<keyword evidence="1" id="KW-0812">Transmembrane</keyword>
<dbReference type="Proteomes" id="UP001162891">
    <property type="component" value="Chromosome"/>
</dbReference>